<name>A0A9D4QBI4_RHISA</name>
<comment type="caution">
    <text evidence="2">The sequence shown here is derived from an EMBL/GenBank/DDBJ whole genome shotgun (WGS) entry which is preliminary data.</text>
</comment>
<dbReference type="AlphaFoldDB" id="A0A9D4QBI4"/>
<accession>A0A9D4QBI4</accession>
<evidence type="ECO:0000256" key="1">
    <source>
        <dbReference type="SAM" id="Phobius"/>
    </source>
</evidence>
<evidence type="ECO:0000313" key="2">
    <source>
        <dbReference type="EMBL" id="KAH7972784.1"/>
    </source>
</evidence>
<gene>
    <name evidence="2" type="ORF">HPB52_017033</name>
</gene>
<keyword evidence="1" id="KW-0472">Membrane</keyword>
<evidence type="ECO:0000313" key="3">
    <source>
        <dbReference type="Proteomes" id="UP000821837"/>
    </source>
</evidence>
<proteinExistence type="predicted"/>
<reference evidence="2" key="2">
    <citation type="submission" date="2021-09" db="EMBL/GenBank/DDBJ databases">
        <authorList>
            <person name="Jia N."/>
            <person name="Wang J."/>
            <person name="Shi W."/>
            <person name="Du L."/>
            <person name="Sun Y."/>
            <person name="Zhan W."/>
            <person name="Jiang J."/>
            <person name="Wang Q."/>
            <person name="Zhang B."/>
            <person name="Ji P."/>
            <person name="Sakyi L.B."/>
            <person name="Cui X."/>
            <person name="Yuan T."/>
            <person name="Jiang B."/>
            <person name="Yang W."/>
            <person name="Lam T.T.-Y."/>
            <person name="Chang Q."/>
            <person name="Ding S."/>
            <person name="Wang X."/>
            <person name="Zhu J."/>
            <person name="Ruan X."/>
            <person name="Zhao L."/>
            <person name="Wei J."/>
            <person name="Que T."/>
            <person name="Du C."/>
            <person name="Cheng J."/>
            <person name="Dai P."/>
            <person name="Han X."/>
            <person name="Huang E."/>
            <person name="Gao Y."/>
            <person name="Liu J."/>
            <person name="Shao H."/>
            <person name="Ye R."/>
            <person name="Li L."/>
            <person name="Wei W."/>
            <person name="Wang X."/>
            <person name="Wang C."/>
            <person name="Huo Q."/>
            <person name="Li W."/>
            <person name="Guo W."/>
            <person name="Chen H."/>
            <person name="Chen S."/>
            <person name="Zhou L."/>
            <person name="Zhou L."/>
            <person name="Ni X."/>
            <person name="Tian J."/>
            <person name="Zhou Y."/>
            <person name="Sheng Y."/>
            <person name="Liu T."/>
            <person name="Pan Y."/>
            <person name="Xia L."/>
            <person name="Li J."/>
            <person name="Zhao F."/>
            <person name="Cao W."/>
        </authorList>
    </citation>
    <scope>NUCLEOTIDE SEQUENCE</scope>
    <source>
        <strain evidence="2">Rsan-2018</strain>
        <tissue evidence="2">Larvae</tissue>
    </source>
</reference>
<keyword evidence="1" id="KW-1133">Transmembrane helix</keyword>
<dbReference type="Proteomes" id="UP000821837">
    <property type="component" value="Chromosome 11"/>
</dbReference>
<feature type="transmembrane region" description="Helical" evidence="1">
    <location>
        <begin position="103"/>
        <end position="124"/>
    </location>
</feature>
<protein>
    <submittedName>
        <fullName evidence="2">Uncharacterized protein</fullName>
    </submittedName>
</protein>
<dbReference type="EMBL" id="JABSTV010001247">
    <property type="protein sequence ID" value="KAH7972784.1"/>
    <property type="molecule type" value="Genomic_DNA"/>
</dbReference>
<sequence length="148" mass="16699">MYYLGICLVLRESPCIEDTLANVSEMDSKCPRIFHVHTTIPKEVLLKLTQLAESQETDKRVRNQFICRYGVQSGYLVLEDFKTRDLPRPPPAGRESARKLCTAAGAAVFVFMAVLAFGIVVHLLMSMDRDFKISDPPRPTNHTNETVT</sequence>
<dbReference type="VEuPathDB" id="VectorBase:RSAN_034745"/>
<reference evidence="2" key="1">
    <citation type="journal article" date="2020" name="Cell">
        <title>Large-Scale Comparative Analyses of Tick Genomes Elucidate Their Genetic Diversity and Vector Capacities.</title>
        <authorList>
            <consortium name="Tick Genome and Microbiome Consortium (TIGMIC)"/>
            <person name="Jia N."/>
            <person name="Wang J."/>
            <person name="Shi W."/>
            <person name="Du L."/>
            <person name="Sun Y."/>
            <person name="Zhan W."/>
            <person name="Jiang J.F."/>
            <person name="Wang Q."/>
            <person name="Zhang B."/>
            <person name="Ji P."/>
            <person name="Bell-Sakyi L."/>
            <person name="Cui X.M."/>
            <person name="Yuan T.T."/>
            <person name="Jiang B.G."/>
            <person name="Yang W.F."/>
            <person name="Lam T.T."/>
            <person name="Chang Q.C."/>
            <person name="Ding S.J."/>
            <person name="Wang X.J."/>
            <person name="Zhu J.G."/>
            <person name="Ruan X.D."/>
            <person name="Zhao L."/>
            <person name="Wei J.T."/>
            <person name="Ye R.Z."/>
            <person name="Que T.C."/>
            <person name="Du C.H."/>
            <person name="Zhou Y.H."/>
            <person name="Cheng J.X."/>
            <person name="Dai P.F."/>
            <person name="Guo W.B."/>
            <person name="Han X.H."/>
            <person name="Huang E.J."/>
            <person name="Li L.F."/>
            <person name="Wei W."/>
            <person name="Gao Y.C."/>
            <person name="Liu J.Z."/>
            <person name="Shao H.Z."/>
            <person name="Wang X."/>
            <person name="Wang C.C."/>
            <person name="Yang T.C."/>
            <person name="Huo Q.B."/>
            <person name="Li W."/>
            <person name="Chen H.Y."/>
            <person name="Chen S.E."/>
            <person name="Zhou L.G."/>
            <person name="Ni X.B."/>
            <person name="Tian J.H."/>
            <person name="Sheng Y."/>
            <person name="Liu T."/>
            <person name="Pan Y.S."/>
            <person name="Xia L.Y."/>
            <person name="Li J."/>
            <person name="Zhao F."/>
            <person name="Cao W.C."/>
        </authorList>
    </citation>
    <scope>NUCLEOTIDE SEQUENCE</scope>
    <source>
        <strain evidence="2">Rsan-2018</strain>
    </source>
</reference>
<organism evidence="2 3">
    <name type="scientific">Rhipicephalus sanguineus</name>
    <name type="common">Brown dog tick</name>
    <name type="synonym">Ixodes sanguineus</name>
    <dbReference type="NCBI Taxonomy" id="34632"/>
    <lineage>
        <taxon>Eukaryota</taxon>
        <taxon>Metazoa</taxon>
        <taxon>Ecdysozoa</taxon>
        <taxon>Arthropoda</taxon>
        <taxon>Chelicerata</taxon>
        <taxon>Arachnida</taxon>
        <taxon>Acari</taxon>
        <taxon>Parasitiformes</taxon>
        <taxon>Ixodida</taxon>
        <taxon>Ixodoidea</taxon>
        <taxon>Ixodidae</taxon>
        <taxon>Rhipicephalinae</taxon>
        <taxon>Rhipicephalus</taxon>
        <taxon>Rhipicephalus</taxon>
    </lineage>
</organism>
<keyword evidence="1" id="KW-0812">Transmembrane</keyword>
<keyword evidence="3" id="KW-1185">Reference proteome</keyword>